<feature type="domain" description="Autotransporter" evidence="1">
    <location>
        <begin position="1"/>
        <end position="189"/>
    </location>
</feature>
<accession>A0A5P6NY59</accession>
<dbReference type="KEGG" id="bbet:F8237_00925"/>
<name>A0A5P6NY59_9BRAD</name>
<dbReference type="PROSITE" id="PS51208">
    <property type="entry name" value="AUTOTRANSPORTER"/>
    <property type="match status" value="1"/>
</dbReference>
<dbReference type="Proteomes" id="UP000325641">
    <property type="component" value="Chromosome"/>
</dbReference>
<dbReference type="Pfam" id="PF03797">
    <property type="entry name" value="Autotransporter"/>
    <property type="match status" value="1"/>
</dbReference>
<gene>
    <name evidence="2" type="ORF">F8237_00925</name>
</gene>
<protein>
    <submittedName>
        <fullName evidence="2">Autotransporter outer membrane beta-barrel domain-containing protein</fullName>
    </submittedName>
</protein>
<dbReference type="OrthoDB" id="7195851at2"/>
<dbReference type="InterPro" id="IPR005546">
    <property type="entry name" value="Autotransporte_beta"/>
</dbReference>
<dbReference type="InterPro" id="IPR036709">
    <property type="entry name" value="Autotransporte_beta_dom_sf"/>
</dbReference>
<reference evidence="3" key="1">
    <citation type="submission" date="2019-10" db="EMBL/GenBank/DDBJ databases">
        <title>Complete Genome Sequence of Bradyrhizobium betae type strain PL7HG1T.</title>
        <authorList>
            <person name="Bromfield E.S.P."/>
            <person name="Cloutier S."/>
        </authorList>
    </citation>
    <scope>NUCLEOTIDE SEQUENCE [LARGE SCALE GENOMIC DNA]</scope>
    <source>
        <strain evidence="3">PL7HG1</strain>
    </source>
</reference>
<dbReference type="AlphaFoldDB" id="A0A5P6NY59"/>
<dbReference type="GO" id="GO:0019867">
    <property type="term" value="C:outer membrane"/>
    <property type="evidence" value="ECO:0007669"/>
    <property type="project" value="InterPro"/>
</dbReference>
<evidence type="ECO:0000259" key="1">
    <source>
        <dbReference type="PROSITE" id="PS51208"/>
    </source>
</evidence>
<dbReference type="NCBIfam" id="TIGR01414">
    <property type="entry name" value="autotrans_barl"/>
    <property type="match status" value="1"/>
</dbReference>
<dbReference type="Gene3D" id="2.40.128.130">
    <property type="entry name" value="Autotransporter beta-domain"/>
    <property type="match status" value="1"/>
</dbReference>
<organism evidence="2 3">
    <name type="scientific">Bradyrhizobium betae</name>
    <dbReference type="NCBI Taxonomy" id="244734"/>
    <lineage>
        <taxon>Bacteria</taxon>
        <taxon>Pseudomonadati</taxon>
        <taxon>Pseudomonadota</taxon>
        <taxon>Alphaproteobacteria</taxon>
        <taxon>Hyphomicrobiales</taxon>
        <taxon>Nitrobacteraceae</taxon>
        <taxon>Bradyrhizobium</taxon>
    </lineage>
</organism>
<sequence length="189" mass="20274">MQAARVTTDRIVTIAGTDRLRAGFNANAWSGRVEGGYRFAPPWMNLGITPYAAGQFTTIALPAYAESVLSGSGAFVLSYDAMSVTDPRTELGIRTDRVLGLSDGVLTLRGRLAWGHDFNPNRTIAATFRALPDASFVVNGAAQSADSALLTAAIERTWKTGWSALAAFEGEFSNVTRSYTGKGVVRYAW</sequence>
<proteinExistence type="predicted"/>
<dbReference type="InterPro" id="IPR006315">
    <property type="entry name" value="OM_autotransptr_brl_dom"/>
</dbReference>
<dbReference type="EMBL" id="CP044543">
    <property type="protein sequence ID" value="QFI71057.1"/>
    <property type="molecule type" value="Genomic_DNA"/>
</dbReference>
<evidence type="ECO:0000313" key="2">
    <source>
        <dbReference type="EMBL" id="QFI71057.1"/>
    </source>
</evidence>
<evidence type="ECO:0000313" key="3">
    <source>
        <dbReference type="Proteomes" id="UP000325641"/>
    </source>
</evidence>
<dbReference type="SUPFAM" id="SSF103515">
    <property type="entry name" value="Autotransporter"/>
    <property type="match status" value="1"/>
</dbReference>